<evidence type="ECO:0000259" key="1">
    <source>
        <dbReference type="Pfam" id="PF12937"/>
    </source>
</evidence>
<dbReference type="SUPFAM" id="SSF81383">
    <property type="entry name" value="F-box domain"/>
    <property type="match status" value="1"/>
</dbReference>
<evidence type="ECO:0000313" key="2">
    <source>
        <dbReference type="EMBL" id="KAJ3501904.1"/>
    </source>
</evidence>
<keyword evidence="3" id="KW-1185">Reference proteome</keyword>
<dbReference type="Gene3D" id="1.20.1280.50">
    <property type="match status" value="1"/>
</dbReference>
<name>A0A9W8MS45_9AGAR</name>
<organism evidence="2 3">
    <name type="scientific">Agrocybe chaxingu</name>
    <dbReference type="NCBI Taxonomy" id="84603"/>
    <lineage>
        <taxon>Eukaryota</taxon>
        <taxon>Fungi</taxon>
        <taxon>Dikarya</taxon>
        <taxon>Basidiomycota</taxon>
        <taxon>Agaricomycotina</taxon>
        <taxon>Agaricomycetes</taxon>
        <taxon>Agaricomycetidae</taxon>
        <taxon>Agaricales</taxon>
        <taxon>Agaricineae</taxon>
        <taxon>Strophariaceae</taxon>
        <taxon>Agrocybe</taxon>
    </lineage>
</organism>
<evidence type="ECO:0000313" key="3">
    <source>
        <dbReference type="Proteomes" id="UP001148786"/>
    </source>
</evidence>
<sequence length="563" mass="63127">MMMTKTQIPESPIPHLLSTNDAPTKEEIVFAQEAIEKAQLLLEQVSTADANSRKRLASFIRRHQAVLSPIRRRKLPQEIWLSIFSLVGSIYDLERATEGALVPAAVLSRVCRSWRACALESPQLWATLPIIGPPSASIWGLTRTMRQRFGILEYLLRSENAPLRFKLTIILPIADDVDTTPLGVIVQQAKRWREVVISTMNTSFLFLNSIKGRLPLLERLSIDIQSKTRDPVNIDMFGDAPRLQHVCLKGSLDNVSVSLPTDQLVSFKTSSATLCLQVLSAIPPLLESLDVIWADAQLMRSITLPSLTSLKVQFQSGPTDFLACLPVPRIRVIDIDFKKGCWDQQVIAALGTQLILSPPTAFSTLTTLRLHGCEQLLEGVVALLSLTKAVEDLDIFILSSKDIRKMVYINEDATLLPRLKSCTFVVSKNIRDQDFPVEALNLFASSRCDQPRTSEGTGSVQEVARLEQLCIQFATRKQARRQWTALEGWKESEGSQSSTLWELRWQSLHQELPLDTASIDADKEYNATPLKKILDDLEQLTITDGSDILVSFLYPYECDRADY</sequence>
<protein>
    <recommendedName>
        <fullName evidence="1">F-box domain-containing protein</fullName>
    </recommendedName>
</protein>
<comment type="caution">
    <text evidence="2">The sequence shown here is derived from an EMBL/GenBank/DDBJ whole genome shotgun (WGS) entry which is preliminary data.</text>
</comment>
<dbReference type="InterPro" id="IPR036047">
    <property type="entry name" value="F-box-like_dom_sf"/>
</dbReference>
<dbReference type="InterPro" id="IPR001810">
    <property type="entry name" value="F-box_dom"/>
</dbReference>
<dbReference type="EMBL" id="JANKHO010001359">
    <property type="protein sequence ID" value="KAJ3501904.1"/>
    <property type="molecule type" value="Genomic_DNA"/>
</dbReference>
<dbReference type="Pfam" id="PF12937">
    <property type="entry name" value="F-box-like"/>
    <property type="match status" value="1"/>
</dbReference>
<gene>
    <name evidence="2" type="ORF">NLJ89_g9132</name>
</gene>
<dbReference type="AlphaFoldDB" id="A0A9W8MS45"/>
<accession>A0A9W8MS45</accession>
<dbReference type="InterPro" id="IPR032675">
    <property type="entry name" value="LRR_dom_sf"/>
</dbReference>
<reference evidence="2" key="1">
    <citation type="submission" date="2022-07" db="EMBL/GenBank/DDBJ databases">
        <title>Genome Sequence of Agrocybe chaxingu.</title>
        <authorList>
            <person name="Buettner E."/>
        </authorList>
    </citation>
    <scope>NUCLEOTIDE SEQUENCE</scope>
    <source>
        <strain evidence="2">MP-N11</strain>
    </source>
</reference>
<feature type="domain" description="F-box" evidence="1">
    <location>
        <begin position="74"/>
        <end position="127"/>
    </location>
</feature>
<dbReference type="OrthoDB" id="3365698at2759"/>
<dbReference type="Gene3D" id="3.80.10.10">
    <property type="entry name" value="Ribonuclease Inhibitor"/>
    <property type="match status" value="1"/>
</dbReference>
<dbReference type="Proteomes" id="UP001148786">
    <property type="component" value="Unassembled WGS sequence"/>
</dbReference>
<proteinExistence type="predicted"/>